<gene>
    <name evidence="1" type="ORF">BKG84_26895</name>
</gene>
<protein>
    <submittedName>
        <fullName evidence="1">Uncharacterized protein</fullName>
    </submittedName>
</protein>
<evidence type="ECO:0000313" key="1">
    <source>
        <dbReference type="EMBL" id="OHU75770.1"/>
    </source>
</evidence>
<accession>A0A1S1LXX2</accession>
<dbReference type="AlphaFoldDB" id="A0A1S1LXX2"/>
<evidence type="ECO:0000313" key="2">
    <source>
        <dbReference type="Proteomes" id="UP000179441"/>
    </source>
</evidence>
<reference evidence="1 2" key="1">
    <citation type="submission" date="2016-10" db="EMBL/GenBank/DDBJ databases">
        <title>Evaluation of Human, Veterinary and Environmental Mycobacterium chelonae Isolates by Core Genome Phylogenomic Analysis, Targeted Gene Comparison, and Anti-microbial Susceptibility Patterns: A Tale of Mistaken Identities.</title>
        <authorList>
            <person name="Fogelson S.B."/>
            <person name="Camus A.C."/>
            <person name="Lorenz W."/>
            <person name="Vasireddy R."/>
            <person name="Vasireddy S."/>
            <person name="Smith T."/>
            <person name="Brown-Elliott B.A."/>
            <person name="Wallace R.J.Jr."/>
            <person name="Hasan N.A."/>
            <person name="Reischl U."/>
            <person name="Sanchez S."/>
        </authorList>
    </citation>
    <scope>NUCLEOTIDE SEQUENCE [LARGE SCALE GENOMIC DNA]</scope>
    <source>
        <strain evidence="1 2">15518</strain>
    </source>
</reference>
<dbReference type="EMBL" id="MLIS01000136">
    <property type="protein sequence ID" value="OHU75770.1"/>
    <property type="molecule type" value="Genomic_DNA"/>
</dbReference>
<sequence>MEEARATVRGVVNLWFAQDRDADLLLESSPLALLIGMCLEQQMPLEVAFAGPKKWRTEWLGMPTLNVLT</sequence>
<dbReference type="Proteomes" id="UP000179441">
    <property type="component" value="Unassembled WGS sequence"/>
</dbReference>
<organism evidence="1 2">
    <name type="scientific">Mycobacteroides chelonae</name>
    <name type="common">Mycobacterium chelonae</name>
    <dbReference type="NCBI Taxonomy" id="1774"/>
    <lineage>
        <taxon>Bacteria</taxon>
        <taxon>Bacillati</taxon>
        <taxon>Actinomycetota</taxon>
        <taxon>Actinomycetes</taxon>
        <taxon>Mycobacteriales</taxon>
        <taxon>Mycobacteriaceae</taxon>
        <taxon>Mycobacteroides</taxon>
    </lineage>
</organism>
<name>A0A1S1LXX2_MYCCH</name>
<comment type="caution">
    <text evidence="1">The sequence shown here is derived from an EMBL/GenBank/DDBJ whole genome shotgun (WGS) entry which is preliminary data.</text>
</comment>
<proteinExistence type="predicted"/>
<keyword evidence="2" id="KW-1185">Reference proteome</keyword>